<feature type="transmembrane region" description="Helical" evidence="1">
    <location>
        <begin position="6"/>
        <end position="30"/>
    </location>
</feature>
<dbReference type="InterPro" id="IPR010721">
    <property type="entry name" value="UstE-like"/>
</dbReference>
<dbReference type="EMBL" id="JBGBZN010000002">
    <property type="protein sequence ID" value="MEY9470339.1"/>
    <property type="molecule type" value="Genomic_DNA"/>
</dbReference>
<accession>A0ABV4GEI4</accession>
<dbReference type="PROSITE" id="PS50244">
    <property type="entry name" value="S5A_REDUCTASE"/>
    <property type="match status" value="1"/>
</dbReference>
<evidence type="ECO:0000313" key="2">
    <source>
        <dbReference type="EMBL" id="MEY9470339.1"/>
    </source>
</evidence>
<dbReference type="Pfam" id="PF06966">
    <property type="entry name" value="DUF1295"/>
    <property type="match status" value="1"/>
</dbReference>
<keyword evidence="1" id="KW-0812">Transmembrane</keyword>
<reference evidence="2 3" key="1">
    <citation type="submission" date="2024-07" db="EMBL/GenBank/DDBJ databases">
        <title>Genomic Encyclopedia of Type Strains, Phase V (KMG-V): Genome sequencing to study the core and pangenomes of soil and plant-associated prokaryotes.</title>
        <authorList>
            <person name="Whitman W."/>
        </authorList>
    </citation>
    <scope>NUCLEOTIDE SEQUENCE [LARGE SCALE GENOMIC DNA]</scope>
    <source>
        <strain evidence="2 3">USDA 222</strain>
    </source>
</reference>
<gene>
    <name evidence="2" type="ORF">ABH992_002738</name>
</gene>
<organism evidence="2 3">
    <name type="scientific">Bradyrhizobium yuanmingense</name>
    <dbReference type="NCBI Taxonomy" id="108015"/>
    <lineage>
        <taxon>Bacteria</taxon>
        <taxon>Pseudomonadati</taxon>
        <taxon>Pseudomonadota</taxon>
        <taxon>Alphaproteobacteria</taxon>
        <taxon>Hyphomicrobiales</taxon>
        <taxon>Nitrobacteraceae</taxon>
        <taxon>Bradyrhizobium</taxon>
    </lineage>
</organism>
<dbReference type="RefSeq" id="WP_370090983.1">
    <property type="nucleotide sequence ID" value="NZ_JBGBYH010000002.1"/>
</dbReference>
<keyword evidence="1" id="KW-1133">Transmembrane helix</keyword>
<evidence type="ECO:0000256" key="1">
    <source>
        <dbReference type="SAM" id="Phobius"/>
    </source>
</evidence>
<keyword evidence="3" id="KW-1185">Reference proteome</keyword>
<sequence>MGESMVLVQVQAIGLIALAFCVLMGLAWVVQQRTGNSGWVDATWSYATGLIGAAAALWPLDGSLPARQALVAGLVLLWSLRLGTHIARRSSAGIDDPRYAKYAREWGADAPRRMFFFLQSQALVSLPLPFAVFLAGHAPAPGLRLQDYVGVVIILVAVAGEALADRQLRRFKHDASSKGKVCDVGLWRWSRHPNYFFEWLGWLAYPVIALAPGYAWGWASLAAPAIMYWILVHVTGIPPLEEQMLQSRGDLYRQYQARTNAFFPWPAKQAL</sequence>
<dbReference type="PANTHER" id="PTHR32251">
    <property type="entry name" value="3-OXO-5-ALPHA-STEROID 4-DEHYDROGENASE"/>
    <property type="match status" value="1"/>
</dbReference>
<name>A0ABV4GEI4_9BRAD</name>
<feature type="transmembrane region" description="Helical" evidence="1">
    <location>
        <begin position="148"/>
        <end position="164"/>
    </location>
</feature>
<dbReference type="Gene3D" id="1.20.120.1630">
    <property type="match status" value="1"/>
</dbReference>
<evidence type="ECO:0000313" key="3">
    <source>
        <dbReference type="Proteomes" id="UP001565474"/>
    </source>
</evidence>
<dbReference type="Proteomes" id="UP001565474">
    <property type="component" value="Unassembled WGS sequence"/>
</dbReference>
<protein>
    <submittedName>
        <fullName evidence="2">Steroid 5-alpha reductase family enzyme</fullName>
    </submittedName>
</protein>
<dbReference type="PANTHER" id="PTHR32251:SF17">
    <property type="entry name" value="STEROID 5-ALPHA REDUCTASE C-TERMINAL DOMAIN-CONTAINING PROTEIN"/>
    <property type="match status" value="1"/>
</dbReference>
<proteinExistence type="predicted"/>
<feature type="transmembrane region" description="Helical" evidence="1">
    <location>
        <begin position="114"/>
        <end position="136"/>
    </location>
</feature>
<comment type="caution">
    <text evidence="2">The sequence shown here is derived from an EMBL/GenBank/DDBJ whole genome shotgun (WGS) entry which is preliminary data.</text>
</comment>
<feature type="transmembrane region" description="Helical" evidence="1">
    <location>
        <begin position="196"/>
        <end position="215"/>
    </location>
</feature>
<keyword evidence="1" id="KW-0472">Membrane</keyword>